<dbReference type="PROSITE" id="PS51257">
    <property type="entry name" value="PROKAR_LIPOPROTEIN"/>
    <property type="match status" value="1"/>
</dbReference>
<dbReference type="PANTHER" id="PTHR39176">
    <property type="entry name" value="PERIPLASMIC PROTEIN-RELATED"/>
    <property type="match status" value="1"/>
</dbReference>
<protein>
    <submittedName>
        <fullName evidence="3">DUF1311 domain-containing protein</fullName>
    </submittedName>
</protein>
<dbReference type="EMBL" id="JAENHN010000066">
    <property type="protein sequence ID" value="MBK1813810.1"/>
    <property type="molecule type" value="Genomic_DNA"/>
</dbReference>
<gene>
    <name evidence="3" type="ORF">JHL18_24630</name>
</gene>
<dbReference type="Gene3D" id="1.20.1270.180">
    <property type="match status" value="1"/>
</dbReference>
<feature type="coiled-coil region" evidence="1">
    <location>
        <begin position="95"/>
        <end position="122"/>
    </location>
</feature>
<organism evidence="3 4">
    <name type="scientific">Clostridium yunnanense</name>
    <dbReference type="NCBI Taxonomy" id="2800325"/>
    <lineage>
        <taxon>Bacteria</taxon>
        <taxon>Bacillati</taxon>
        <taxon>Bacillota</taxon>
        <taxon>Clostridia</taxon>
        <taxon>Eubacteriales</taxon>
        <taxon>Clostridiaceae</taxon>
        <taxon>Clostridium</taxon>
    </lineage>
</organism>
<dbReference type="Pfam" id="PF07007">
    <property type="entry name" value="LprI"/>
    <property type="match status" value="1"/>
</dbReference>
<evidence type="ECO:0000313" key="3">
    <source>
        <dbReference type="EMBL" id="MBK1813810.1"/>
    </source>
</evidence>
<evidence type="ECO:0000259" key="2">
    <source>
        <dbReference type="Pfam" id="PF07007"/>
    </source>
</evidence>
<accession>A0ABS1EWQ1</accession>
<name>A0ABS1EWQ1_9CLOT</name>
<sequence>MRKSIFCLVFAIGLTLVGCQNNDGSKVASDSSKNSIESNNKNNAEDINGIIDKLEALVNEKKYVEANELITELNSKELNNTQKNTINDLKIKVASSVANSKNDNQKNNKQQYKEKLDKVEKSLKYLDDPKYSATTLDMRKAAGETYKQWDGALNEIYGVLKKQLSQSEINELQAEEVKWITYRDKKAEEDSARVKGGTLEPVEHTYSLANTTKSRCYELVEKYMK</sequence>
<evidence type="ECO:0000313" key="4">
    <source>
        <dbReference type="Proteomes" id="UP000596739"/>
    </source>
</evidence>
<proteinExistence type="predicted"/>
<keyword evidence="4" id="KW-1185">Reference proteome</keyword>
<comment type="caution">
    <text evidence="3">The sequence shown here is derived from an EMBL/GenBank/DDBJ whole genome shotgun (WGS) entry which is preliminary data.</text>
</comment>
<dbReference type="Proteomes" id="UP000596739">
    <property type="component" value="Unassembled WGS sequence"/>
</dbReference>
<keyword evidence="1" id="KW-0175">Coiled coil</keyword>
<dbReference type="RefSeq" id="WP_200274287.1">
    <property type="nucleotide sequence ID" value="NZ_JAENHN010000066.1"/>
</dbReference>
<feature type="domain" description="Lysozyme inhibitor LprI-like N-terminal" evidence="2">
    <location>
        <begin position="131"/>
        <end position="219"/>
    </location>
</feature>
<dbReference type="InterPro" id="IPR009739">
    <property type="entry name" value="LprI-like_N"/>
</dbReference>
<dbReference type="PANTHER" id="PTHR39176:SF1">
    <property type="entry name" value="PERIPLASMIC PROTEIN"/>
    <property type="match status" value="1"/>
</dbReference>
<evidence type="ECO:0000256" key="1">
    <source>
        <dbReference type="SAM" id="Coils"/>
    </source>
</evidence>
<reference evidence="4" key="1">
    <citation type="submission" date="2021-01" db="EMBL/GenBank/DDBJ databases">
        <title>Genome public.</title>
        <authorList>
            <person name="Liu C."/>
            <person name="Sun Q."/>
        </authorList>
    </citation>
    <scope>NUCLEOTIDE SEQUENCE [LARGE SCALE GENOMIC DNA]</scope>
    <source>
        <strain evidence="4">YIM B02505</strain>
    </source>
</reference>